<dbReference type="InterPro" id="IPR018159">
    <property type="entry name" value="Spectrin/alpha-actinin"/>
</dbReference>
<feature type="compositionally biased region" description="Polar residues" evidence="6">
    <location>
        <begin position="3169"/>
        <end position="3204"/>
    </location>
</feature>
<keyword evidence="10" id="KW-1185">Reference proteome</keyword>
<dbReference type="Gene3D" id="1.20.58.60">
    <property type="match status" value="13"/>
</dbReference>
<feature type="coiled-coil region" evidence="5">
    <location>
        <begin position="449"/>
        <end position="534"/>
    </location>
</feature>
<feature type="region of interest" description="Disordered" evidence="6">
    <location>
        <begin position="3246"/>
        <end position="3280"/>
    </location>
</feature>
<feature type="domain" description="GAR" evidence="8">
    <location>
        <begin position="3058"/>
        <end position="3130"/>
    </location>
</feature>
<keyword evidence="3" id="KW-0106">Calcium</keyword>
<dbReference type="Gene3D" id="3.30.920.20">
    <property type="entry name" value="Gas2-like domain"/>
    <property type="match status" value="1"/>
</dbReference>
<keyword evidence="4" id="KW-0206">Cytoskeleton</keyword>
<dbReference type="PROSITE" id="PS50222">
    <property type="entry name" value="EF_HAND_2"/>
    <property type="match status" value="2"/>
</dbReference>
<dbReference type="GO" id="GO:0005509">
    <property type="term" value="F:calcium ion binding"/>
    <property type="evidence" value="ECO:0007669"/>
    <property type="project" value="InterPro"/>
</dbReference>
<evidence type="ECO:0000259" key="7">
    <source>
        <dbReference type="PROSITE" id="PS50222"/>
    </source>
</evidence>
<dbReference type="InterPro" id="IPR002048">
    <property type="entry name" value="EF_hand_dom"/>
</dbReference>
<evidence type="ECO:0000256" key="1">
    <source>
        <dbReference type="ARBA" id="ARBA00004245"/>
    </source>
</evidence>
<proteinExistence type="predicted"/>
<evidence type="ECO:0000256" key="2">
    <source>
        <dbReference type="ARBA" id="ARBA00022490"/>
    </source>
</evidence>
<dbReference type="InterPro" id="IPR043197">
    <property type="entry name" value="Plakin"/>
</dbReference>
<feature type="coiled-coil region" evidence="5">
    <location>
        <begin position="2194"/>
        <end position="2251"/>
    </location>
</feature>
<dbReference type="InterPro" id="IPR036534">
    <property type="entry name" value="GAR_dom_sf"/>
</dbReference>
<dbReference type="EMBL" id="CAJNOC010001577">
    <property type="protein sequence ID" value="CAF0875804.1"/>
    <property type="molecule type" value="Genomic_DNA"/>
</dbReference>
<dbReference type="SMART" id="SM00243">
    <property type="entry name" value="GAS2"/>
    <property type="match status" value="1"/>
</dbReference>
<dbReference type="FunFam" id="1.20.58.60:FF:000001">
    <property type="entry name" value="Microtubule-actin cross-linking factor 1"/>
    <property type="match status" value="1"/>
</dbReference>
<dbReference type="InterPro" id="IPR002017">
    <property type="entry name" value="Spectrin_repeat"/>
</dbReference>
<evidence type="ECO:0000256" key="6">
    <source>
        <dbReference type="SAM" id="MobiDB-lite"/>
    </source>
</evidence>
<feature type="coiled-coil region" evidence="5">
    <location>
        <begin position="2947"/>
        <end position="2974"/>
    </location>
</feature>
<dbReference type="Pfam" id="PF00435">
    <property type="entry name" value="Spectrin"/>
    <property type="match status" value="5"/>
</dbReference>
<feature type="coiled-coil region" evidence="5">
    <location>
        <begin position="115"/>
        <end position="175"/>
    </location>
</feature>
<dbReference type="GO" id="GO:0005737">
    <property type="term" value="C:cytoplasm"/>
    <property type="evidence" value="ECO:0007669"/>
    <property type="project" value="TreeGrafter"/>
</dbReference>
<feature type="domain" description="EF-hand" evidence="7">
    <location>
        <begin position="2985"/>
        <end position="3020"/>
    </location>
</feature>
<dbReference type="OrthoDB" id="10016565at2759"/>
<feature type="domain" description="EF-hand" evidence="7">
    <location>
        <begin position="3021"/>
        <end position="3056"/>
    </location>
</feature>
<evidence type="ECO:0000313" key="9">
    <source>
        <dbReference type="EMBL" id="CAF0875804.1"/>
    </source>
</evidence>
<dbReference type="CDD" id="cd00051">
    <property type="entry name" value="EFh"/>
    <property type="match status" value="1"/>
</dbReference>
<dbReference type="Gene3D" id="1.10.238.10">
    <property type="entry name" value="EF-hand"/>
    <property type="match status" value="1"/>
</dbReference>
<dbReference type="GO" id="GO:0005882">
    <property type="term" value="C:intermediate filament"/>
    <property type="evidence" value="ECO:0007669"/>
    <property type="project" value="TreeGrafter"/>
</dbReference>
<feature type="coiled-coil region" evidence="5">
    <location>
        <begin position="2805"/>
        <end position="2832"/>
    </location>
</feature>
<gene>
    <name evidence="9" type="ORF">OXX778_LOCUS10164</name>
</gene>
<dbReference type="Proteomes" id="UP000663879">
    <property type="component" value="Unassembled WGS sequence"/>
</dbReference>
<dbReference type="SMART" id="SM00150">
    <property type="entry name" value="SPEC"/>
    <property type="match status" value="13"/>
</dbReference>
<feature type="coiled-coil region" evidence="5">
    <location>
        <begin position="873"/>
        <end position="903"/>
    </location>
</feature>
<feature type="compositionally biased region" description="Polar residues" evidence="6">
    <location>
        <begin position="3255"/>
        <end position="3272"/>
    </location>
</feature>
<name>A0A813XUS7_9BILA</name>
<keyword evidence="5" id="KW-0175">Coiled coil</keyword>
<protein>
    <submittedName>
        <fullName evidence="9">Uncharacterized protein</fullName>
    </submittedName>
</protein>
<dbReference type="InterPro" id="IPR011992">
    <property type="entry name" value="EF-hand-dom_pair"/>
</dbReference>
<dbReference type="Pfam" id="PF02187">
    <property type="entry name" value="GAS2"/>
    <property type="match status" value="1"/>
</dbReference>
<evidence type="ECO:0000256" key="3">
    <source>
        <dbReference type="ARBA" id="ARBA00022837"/>
    </source>
</evidence>
<accession>A0A813XUS7</accession>
<organism evidence="9 10">
    <name type="scientific">Brachionus calyciflorus</name>
    <dbReference type="NCBI Taxonomy" id="104777"/>
    <lineage>
        <taxon>Eukaryota</taxon>
        <taxon>Metazoa</taxon>
        <taxon>Spiralia</taxon>
        <taxon>Gnathifera</taxon>
        <taxon>Rotifera</taxon>
        <taxon>Eurotatoria</taxon>
        <taxon>Monogononta</taxon>
        <taxon>Pseudotrocha</taxon>
        <taxon>Ploima</taxon>
        <taxon>Brachionidae</taxon>
        <taxon>Brachionus</taxon>
    </lineage>
</organism>
<dbReference type="CDD" id="cd00176">
    <property type="entry name" value="SPEC"/>
    <property type="match status" value="5"/>
</dbReference>
<comment type="subcellular location">
    <subcellularLocation>
        <location evidence="1">Cytoplasm</location>
        <location evidence="1">Cytoskeleton</location>
    </subcellularLocation>
</comment>
<reference evidence="9" key="1">
    <citation type="submission" date="2021-02" db="EMBL/GenBank/DDBJ databases">
        <authorList>
            <person name="Nowell W R."/>
        </authorList>
    </citation>
    <scope>NUCLEOTIDE SEQUENCE</scope>
    <source>
        <strain evidence="9">Ploen Becks lab</strain>
    </source>
</reference>
<dbReference type="Pfam" id="PF13499">
    <property type="entry name" value="EF-hand_7"/>
    <property type="match status" value="1"/>
</dbReference>
<comment type="caution">
    <text evidence="9">The sequence shown here is derived from an EMBL/GenBank/DDBJ whole genome shotgun (WGS) entry which is preliminary data.</text>
</comment>
<dbReference type="GO" id="GO:0008017">
    <property type="term" value="F:microtubule binding"/>
    <property type="evidence" value="ECO:0007669"/>
    <property type="project" value="InterPro"/>
</dbReference>
<feature type="coiled-coil region" evidence="5">
    <location>
        <begin position="1011"/>
        <end position="1122"/>
    </location>
</feature>
<feature type="non-terminal residue" evidence="9">
    <location>
        <position position="3280"/>
    </location>
</feature>
<keyword evidence="2" id="KW-0963">Cytoplasm</keyword>
<dbReference type="PROSITE" id="PS51460">
    <property type="entry name" value="GAR"/>
    <property type="match status" value="1"/>
</dbReference>
<dbReference type="PANTHER" id="PTHR23169:SF23">
    <property type="entry name" value="SHORT STOP, ISOFORM H"/>
    <property type="match status" value="1"/>
</dbReference>
<dbReference type="PANTHER" id="PTHR23169">
    <property type="entry name" value="ENVOPLAKIN"/>
    <property type="match status" value="1"/>
</dbReference>
<dbReference type="SUPFAM" id="SSF46966">
    <property type="entry name" value="Spectrin repeat"/>
    <property type="match status" value="13"/>
</dbReference>
<feature type="coiled-coil region" evidence="5">
    <location>
        <begin position="1244"/>
        <end position="1281"/>
    </location>
</feature>
<evidence type="ECO:0000256" key="5">
    <source>
        <dbReference type="SAM" id="Coils"/>
    </source>
</evidence>
<dbReference type="InterPro" id="IPR003108">
    <property type="entry name" value="GAR_dom"/>
</dbReference>
<evidence type="ECO:0000259" key="8">
    <source>
        <dbReference type="PROSITE" id="PS51460"/>
    </source>
</evidence>
<evidence type="ECO:0000313" key="10">
    <source>
        <dbReference type="Proteomes" id="UP000663879"/>
    </source>
</evidence>
<feature type="region of interest" description="Disordered" evidence="6">
    <location>
        <begin position="3166"/>
        <end position="3210"/>
    </location>
</feature>
<dbReference type="SUPFAM" id="SSF47473">
    <property type="entry name" value="EF-hand"/>
    <property type="match status" value="1"/>
</dbReference>
<dbReference type="InterPro" id="IPR018247">
    <property type="entry name" value="EF_Hand_1_Ca_BS"/>
</dbReference>
<dbReference type="GO" id="GO:0045104">
    <property type="term" value="P:intermediate filament cytoskeleton organization"/>
    <property type="evidence" value="ECO:0007669"/>
    <property type="project" value="InterPro"/>
</dbReference>
<dbReference type="GO" id="GO:0005886">
    <property type="term" value="C:plasma membrane"/>
    <property type="evidence" value="ECO:0007669"/>
    <property type="project" value="UniProtKB-SubCell"/>
</dbReference>
<dbReference type="GO" id="GO:0042060">
    <property type="term" value="P:wound healing"/>
    <property type="evidence" value="ECO:0007669"/>
    <property type="project" value="TreeGrafter"/>
</dbReference>
<dbReference type="SUPFAM" id="SSF143575">
    <property type="entry name" value="GAS2 domain-like"/>
    <property type="match status" value="1"/>
</dbReference>
<evidence type="ECO:0000256" key="4">
    <source>
        <dbReference type="ARBA" id="ARBA00023212"/>
    </source>
</evidence>
<dbReference type="SMART" id="SM00054">
    <property type="entry name" value="EFh"/>
    <property type="match status" value="2"/>
</dbReference>
<dbReference type="GO" id="GO:0005198">
    <property type="term" value="F:structural molecule activity"/>
    <property type="evidence" value="ECO:0007669"/>
    <property type="project" value="TreeGrafter"/>
</dbReference>
<sequence>QENKTPDLINNNNNKNKNSLLNKLAESYLIQAKHKYDNLLNKIELLHNLNVKYHEAFDLITSIDSECNSIESQLNIECRKLPTLSNNQKEIELVCQKFKKLSHDLELLKPNLKQLKTTEDTIKNLNTNLNSFKSNELNDRLESLETRITNNQQFLQDQLKSKQNDQELFENLQENLNLKNYNPIETSKIIDNLKNNELIHNKDHLENFIVLNECLNTFNLNLNKIEQEFSKKLIDFDLNDLFNNSIKLKQKIKYLKDSKISMEKLNIDLIENKLVPCLNRIKCEFVPSLYTVDNYDNLSNKLQQIKIMYKQKIECLDTNLDLLNNLEISNDKYFKLYNDLKSWCLLVEDKLNEPMGNSFEILENQYEDNEQLIKDFQTKLHNVQELIQLSKQLSKIVLPSNKQQDNKKIDEFTEKYQNGSYFYYQELSNQLNEKLDSIGKRLQDRNKLLLDKLDKIKTHQEDMDNLDERLNEIKSNILKLFDMNENDCSLDEIKIELSMLNQINDNFKILENDFKKLENEFDLIKSLINESNDEKLISHMKKVNFNFESTSKLIKNLNNLIQDNISNLEQFDNYVEILTNSLFVKETKMNEILSNLKEIGEVFNKSTKKISDESFRPLSDKLITINSNYDLILNNLKSSIEFIKSNEALESKAFKLEQKVSNEISQLSKNLHKLDDIFQKDEDCMISDLYSEIDSIDKQGLKSCQNLHESLQSVLTEQNSLINNFYTDLINSSNLNCDQIRFDIENIATQTHNLKTLFSKYLIEENKFNSLNLELNHFINLKIKQLDNEQLNNANDDDNLEEKLQVNKNTIETILKEINSKSTNLQILKDLNFNLEQFTTPAKIIQQNRKLVNNLETKWNDTLSQCDLIKIKIDSSISQLKQLNEIVNKHENLLSEINDSINQDPTNLNNALEKLNNLEIPNGLDGEKLNELKTTKNNLQNLINLKLNIEQIDKNFDHSSDLKSIKNDLDLIMNKIENIECKDTFLLDHIKTLNLKHLEQIDRKLSQAHKLNTIMNKLKDNESKIDNLEIINQSELTNVDLNELENTRKDLDLILKEIKNGDLGDEERASLSLVNEIENKINNLNLKLNNVNDVVSQRSKFLQDLKIKLDKFDSRLSELNLNLNDKVKLFSSSLTKPKELKNLLHNLQEFRNNDLNLFKKDLNELNSSVKESNLTIPELFVQQLDKINSNKIESILDKELVNLEQLIFKSSEYENKVKFLNDCLNVVESGLTEMSLIKYDFSNLNLIDEHLEQLNKLINNLLKASNELDDFKDLCESLIQNCDNKENCDLIEKTMENLIAKWNQLSKQCDEKKTNLNFLNTHLINLDQCYVKMSQFIQNLHKDLSCNLILNCIDPTVMKYQYENMSKLNESLIENIILINDLKHDAKCLLSLDKDFQLNNHNDDDENKYLCYLPKSATQSSLHNLINLLNNDIIMSSIDSLELKINEFKILLDNNLNIMHRLYPLCEKFSLNLSRLNQSISNLDCDLDWLDSTNENETSQKDKKDLYNQIKESIVDNEQLLTNDIQDTISSSIIDEINLSNFQCTDLITDLNENILTSRHRINNLVEKYENSYRNFQIRRQNSKEIYSDMNDILEWLDMIDSKYSDLNVKIKSHEPECIEQELKEQFLFNDELIKQKSKLRQLDLKSQQMIRQKQIDDSIEIKEKLVNLQVQLDNYLEIGSNRGNRLQEALVIAKTFSESYKPLVKWLTNIQYELDQLDSNHKPKITTDSKEFLKNELNILNKIDQELHEKKSDFDLLNKNALNLFKIASFDSEDNQNELKQMLSSINQTFDDLKKFVHLRKNEIENILWKSSELTDKLDNLQCNLKSRDLMSNEEISAHPDKIRQQFEDNKNLFNDLNKRRQDLIDIKDQLIMSSTTSNEAISLDFYEKKLDNLEKLWNDLKTTADVRNKVLNEVMSVSEVFWNEHTYLNDVMNDLDERLKLMESETVALDPDSVFEQQQYHQQIVKDIDENENKFKEFKQSGKDLLKLCSQMDHVDVQKAIEDTEMQWNRIKETVKDHDRDLQMTFSKACEFQQELIEILEWISSQQEKFVNLDSSLNTSSSDDPKTIRFQINLLKEFKEKVDPEQMKILLLNHKFNDLKSNTKTNQSFEVLESLQEPLNSANKEWKRLQSSINERKSNLQNILLDMGQLNEVLEEISKSIDSTLNSIETIDQFLRMEDVPIRTIDAKIARLRTIEKDIKSQDLLLTRLKEKCRNFLKNESVDQQQHNLNDLRKKIQMITENNQIMMNRFDMLKQSYESELSQSQSLVCELMDSIEWLKDIESILNKNTPFGGLPETAREQLDQFNRLNEQIETNRFVIEELIHTASERYEQSLLENNTDNILKENLENLCKKWSCVLKKSSDKQEKLNNALNIACEFNDKFHRFVKWLNETEKYLNQMRPFSKILNILDEQIKEHQHLQANITQHRDDMIDLDKIGNHLKYYSQRQDAILIKNLLISIQNRWEKIVGKSSNRTRDLERGYQEAKMFYDEWKDLLEWLDHNSNYLAQENTIGNNPHKIKQQINKHADFHRVLNTKQSSYEKTQRIGRRLLEKCDQDSQDRVLVQEMMSELKNKWKHLCVQSVERQKKLEEALLCSGQFRDALLNLIDWLSKVEPTLSENTSLYADLDNVLALIEDNQQFQKQLQLKAEQVYLINKAANDIIRPPQSMDNDQEVSHLNDKLKEMNNLWQQVDALSKDRTNRLDTALKLAKEFQAQVRSCIEWLNNAEQMLKSDWKKCCSHDNENEIRANIDEHQMFIRNLNEQKVHIDQCLELGAHLLSNCIPEAVITLKHCVVLVQSRWDEVNKLSDEKLSNLIEALDNFKENENLLNELLIWLQGAEATLTALEQKPIVNNLELVEQLLRDQLDFQNELQMRQSKVDKFVKNGSSKEFESILESSKRKNSKFNNTPSSSSNIKNRYEWKAPEPKLKNPRIKLMFERWRKVWLLSLDRQRKLKELLERLKEMEKLRDFSFDEWRQRFMAWHKDNRARITDFFRRQDKDHDGKISREEFIQGILNTNFPSSRLELEAVADIFDHDKDGFIDYKEFLATLKPNISNQPNFERIRDEVHRQVSLCKCSKQYHVLQISERHFRFGDSQKLRLVRILQSTVMVRVGGGWMALDEFLVKNDPCRGRDIFKEFIKVINQNESYLAKGRLNFDLRDQFMHRDGSINRSKSPGKLSSTPSQSNNLKGRSSLGMSSKKSQGYSVGDGQNDGFLNTPVLSGKNSHSNSLGASISDLSLDALSENSENLERLSNRSKNQLSSGGSNTPQKQSRIPVPKKN</sequence>
<dbReference type="PROSITE" id="PS00018">
    <property type="entry name" value="EF_HAND_1"/>
    <property type="match status" value="2"/>
</dbReference>